<evidence type="ECO:0000256" key="2">
    <source>
        <dbReference type="ARBA" id="ARBA00023015"/>
    </source>
</evidence>
<dbReference type="EMBL" id="SMRT01000002">
    <property type="protein sequence ID" value="TDF99181.1"/>
    <property type="molecule type" value="Genomic_DNA"/>
</dbReference>
<dbReference type="InterPro" id="IPR005119">
    <property type="entry name" value="LysR_subst-bd"/>
</dbReference>
<keyword evidence="7" id="KW-1185">Reference proteome</keyword>
<keyword evidence="3" id="KW-0238">DNA-binding</keyword>
<evidence type="ECO:0000313" key="6">
    <source>
        <dbReference type="EMBL" id="TDF99181.1"/>
    </source>
</evidence>
<dbReference type="OrthoDB" id="9803735at2"/>
<dbReference type="GO" id="GO:0003700">
    <property type="term" value="F:DNA-binding transcription factor activity"/>
    <property type="evidence" value="ECO:0007669"/>
    <property type="project" value="InterPro"/>
</dbReference>
<comment type="caution">
    <text evidence="6">The sequence shown here is derived from an EMBL/GenBank/DDBJ whole genome shotgun (WGS) entry which is preliminary data.</text>
</comment>
<dbReference type="FunFam" id="1.10.10.10:FF:000001">
    <property type="entry name" value="LysR family transcriptional regulator"/>
    <property type="match status" value="1"/>
</dbReference>
<organism evidence="6 7">
    <name type="scientific">Paenibacillus piri</name>
    <dbReference type="NCBI Taxonomy" id="2547395"/>
    <lineage>
        <taxon>Bacteria</taxon>
        <taxon>Bacillati</taxon>
        <taxon>Bacillota</taxon>
        <taxon>Bacilli</taxon>
        <taxon>Bacillales</taxon>
        <taxon>Paenibacillaceae</taxon>
        <taxon>Paenibacillus</taxon>
    </lineage>
</organism>
<dbReference type="Proteomes" id="UP000295636">
    <property type="component" value="Unassembled WGS sequence"/>
</dbReference>
<protein>
    <submittedName>
        <fullName evidence="6">LysR family transcriptional regulator</fullName>
    </submittedName>
</protein>
<evidence type="ECO:0000256" key="3">
    <source>
        <dbReference type="ARBA" id="ARBA00023125"/>
    </source>
</evidence>
<evidence type="ECO:0000256" key="4">
    <source>
        <dbReference type="ARBA" id="ARBA00023163"/>
    </source>
</evidence>
<dbReference type="InterPro" id="IPR036388">
    <property type="entry name" value="WH-like_DNA-bd_sf"/>
</dbReference>
<reference evidence="6 7" key="1">
    <citation type="submission" date="2019-03" db="EMBL/GenBank/DDBJ databases">
        <title>This is whole genome sequence of Paenibacillus sp MS74 strain.</title>
        <authorList>
            <person name="Trinh H.N."/>
        </authorList>
    </citation>
    <scope>NUCLEOTIDE SEQUENCE [LARGE SCALE GENOMIC DNA]</scope>
    <source>
        <strain evidence="6 7">MS74</strain>
    </source>
</reference>
<dbReference type="PROSITE" id="PS50931">
    <property type="entry name" value="HTH_LYSR"/>
    <property type="match status" value="1"/>
</dbReference>
<feature type="domain" description="HTH lysR-type" evidence="5">
    <location>
        <begin position="1"/>
        <end position="58"/>
    </location>
</feature>
<dbReference type="PANTHER" id="PTHR30126:SF40">
    <property type="entry name" value="HTH-TYPE TRANSCRIPTIONAL REGULATOR GLTR"/>
    <property type="match status" value="1"/>
</dbReference>
<dbReference type="RefSeq" id="WP_133225719.1">
    <property type="nucleotide sequence ID" value="NZ_SMRT01000002.1"/>
</dbReference>
<evidence type="ECO:0000256" key="1">
    <source>
        <dbReference type="ARBA" id="ARBA00009437"/>
    </source>
</evidence>
<dbReference type="SUPFAM" id="SSF53850">
    <property type="entry name" value="Periplasmic binding protein-like II"/>
    <property type="match status" value="1"/>
</dbReference>
<dbReference type="Gene3D" id="1.10.10.10">
    <property type="entry name" value="Winged helix-like DNA-binding domain superfamily/Winged helix DNA-binding domain"/>
    <property type="match status" value="1"/>
</dbReference>
<evidence type="ECO:0000313" key="7">
    <source>
        <dbReference type="Proteomes" id="UP000295636"/>
    </source>
</evidence>
<dbReference type="SUPFAM" id="SSF46785">
    <property type="entry name" value="Winged helix' DNA-binding domain"/>
    <property type="match status" value="1"/>
</dbReference>
<dbReference type="CDD" id="cd05466">
    <property type="entry name" value="PBP2_LTTR_substrate"/>
    <property type="match status" value="1"/>
</dbReference>
<dbReference type="PANTHER" id="PTHR30126">
    <property type="entry name" value="HTH-TYPE TRANSCRIPTIONAL REGULATOR"/>
    <property type="match status" value="1"/>
</dbReference>
<sequence>MDLTYFRTFREVARRRSFTRAGEELGYAQSSVTTQMQKLEREYGVQLFERYGRQLRLTPPGEELLKFAVQMLDVYDQSKERIANQLGGTLTIGTIDSLAAYYLPPFLQQLKRRLPDLSVQLFPEAEAALTEKVREGEFDIGLLLDTYPADPALHCIRIREEQLILIAPPHHSLAQLDIVGLQALKNTELIVTEESCVYRGTFEKLLKDNGIPFQIGFELGSLEAIKQCVANGLGIALLPQIAALQEVRQGTVVRLPFSHEALRLELQLVVHPKKWMSQALVAFIGLLGGSANN</sequence>
<comment type="similarity">
    <text evidence="1">Belongs to the LysR transcriptional regulatory family.</text>
</comment>
<dbReference type="PRINTS" id="PR00039">
    <property type="entry name" value="HTHLYSR"/>
</dbReference>
<dbReference type="GO" id="GO:0000976">
    <property type="term" value="F:transcription cis-regulatory region binding"/>
    <property type="evidence" value="ECO:0007669"/>
    <property type="project" value="TreeGrafter"/>
</dbReference>
<dbReference type="InterPro" id="IPR036390">
    <property type="entry name" value="WH_DNA-bd_sf"/>
</dbReference>
<dbReference type="Pfam" id="PF00126">
    <property type="entry name" value="HTH_1"/>
    <property type="match status" value="1"/>
</dbReference>
<dbReference type="Pfam" id="PF03466">
    <property type="entry name" value="LysR_substrate"/>
    <property type="match status" value="1"/>
</dbReference>
<dbReference type="Gene3D" id="3.40.190.10">
    <property type="entry name" value="Periplasmic binding protein-like II"/>
    <property type="match status" value="2"/>
</dbReference>
<dbReference type="AlphaFoldDB" id="A0A4R5KTJ2"/>
<keyword evidence="2" id="KW-0805">Transcription regulation</keyword>
<proteinExistence type="inferred from homology"/>
<accession>A0A4R5KTJ2</accession>
<keyword evidence="4" id="KW-0804">Transcription</keyword>
<dbReference type="InterPro" id="IPR000847">
    <property type="entry name" value="LysR_HTH_N"/>
</dbReference>
<evidence type="ECO:0000259" key="5">
    <source>
        <dbReference type="PROSITE" id="PS50931"/>
    </source>
</evidence>
<name>A0A4R5KTJ2_9BACL</name>
<gene>
    <name evidence="6" type="ORF">E1757_04780</name>
</gene>